<feature type="transmembrane region" description="Helical" evidence="1">
    <location>
        <begin position="29"/>
        <end position="49"/>
    </location>
</feature>
<gene>
    <name evidence="2" type="ORF">COW83_00560</name>
</gene>
<dbReference type="EMBL" id="PCTR01000026">
    <property type="protein sequence ID" value="PIP86128.1"/>
    <property type="molecule type" value="Genomic_DNA"/>
</dbReference>
<proteinExistence type="predicted"/>
<organism evidence="2 3">
    <name type="scientific">Candidatus Collierbacteria bacterium CG22_combo_CG10-13_8_21_14_all_43_12</name>
    <dbReference type="NCBI Taxonomy" id="1974537"/>
    <lineage>
        <taxon>Bacteria</taxon>
        <taxon>Candidatus Collieribacteriota</taxon>
    </lineage>
</organism>
<dbReference type="Proteomes" id="UP000231136">
    <property type="component" value="Unassembled WGS sequence"/>
</dbReference>
<comment type="caution">
    <text evidence="2">The sequence shown here is derived from an EMBL/GenBank/DDBJ whole genome shotgun (WGS) entry which is preliminary data.</text>
</comment>
<keyword evidence="1" id="KW-1133">Transmembrane helix</keyword>
<evidence type="ECO:0000313" key="2">
    <source>
        <dbReference type="EMBL" id="PIP86128.1"/>
    </source>
</evidence>
<accession>A0A2H0DW97</accession>
<keyword evidence="1" id="KW-0812">Transmembrane</keyword>
<protein>
    <submittedName>
        <fullName evidence="2">Uncharacterized protein</fullName>
    </submittedName>
</protein>
<keyword evidence="1" id="KW-0472">Membrane</keyword>
<evidence type="ECO:0000256" key="1">
    <source>
        <dbReference type="SAM" id="Phobius"/>
    </source>
</evidence>
<dbReference type="AlphaFoldDB" id="A0A2H0DW97"/>
<sequence length="251" mass="28363">MSFVLLTPLKLTFKYCFHPLNLADIDKGLFLEAVVTTVFSPLSFWLPMLERHQSIKKSRYRSKIPKSFFFSKRILVPVTALLLIGASVTYSFSKREPRKQEITEITSLTPTATPIKMLTWIDEAGFSFKYPEGTSIDYHPDDKKNYANITLVFPSNKTAQIIMTDNTNKNLDAWAGQNSALDTTLDERPAKKIFKDGQEIIACIDNDVLVTITGNDTSDIIKSWTFIYPTPTIIAKSTNANNDNGSILEEY</sequence>
<name>A0A2H0DW97_9BACT</name>
<reference evidence="2 3" key="1">
    <citation type="submission" date="2017-09" db="EMBL/GenBank/DDBJ databases">
        <title>Depth-based differentiation of microbial function through sediment-hosted aquifers and enrichment of novel symbionts in the deep terrestrial subsurface.</title>
        <authorList>
            <person name="Probst A.J."/>
            <person name="Ladd B."/>
            <person name="Jarett J.K."/>
            <person name="Geller-Mcgrath D.E."/>
            <person name="Sieber C.M."/>
            <person name="Emerson J.B."/>
            <person name="Anantharaman K."/>
            <person name="Thomas B.C."/>
            <person name="Malmstrom R."/>
            <person name="Stieglmeier M."/>
            <person name="Klingl A."/>
            <person name="Woyke T."/>
            <person name="Ryan C.M."/>
            <person name="Banfield J.F."/>
        </authorList>
    </citation>
    <scope>NUCLEOTIDE SEQUENCE [LARGE SCALE GENOMIC DNA]</scope>
    <source>
        <strain evidence="2">CG22_combo_CG10-13_8_21_14_all_43_12</strain>
    </source>
</reference>
<evidence type="ECO:0000313" key="3">
    <source>
        <dbReference type="Proteomes" id="UP000231136"/>
    </source>
</evidence>
<feature type="transmembrane region" description="Helical" evidence="1">
    <location>
        <begin position="70"/>
        <end position="92"/>
    </location>
</feature>